<reference evidence="1" key="2">
    <citation type="submission" date="2010-07" db="EMBL/GenBank/DDBJ databases">
        <authorList>
            <consortium name="The Broad Institute Genome Sequencing Platform"/>
            <consortium name="Broad Institute Genome Sequencing Center for Infectious Disease"/>
            <person name="Ma L.-J."/>
            <person name="Dead R."/>
            <person name="Young S."/>
            <person name="Zeng Q."/>
            <person name="Koehrsen M."/>
            <person name="Alvarado L."/>
            <person name="Berlin A."/>
            <person name="Chapman S.B."/>
            <person name="Chen Z."/>
            <person name="Freedman E."/>
            <person name="Gellesch M."/>
            <person name="Goldberg J."/>
            <person name="Griggs A."/>
            <person name="Gujja S."/>
            <person name="Heilman E.R."/>
            <person name="Heiman D."/>
            <person name="Hepburn T."/>
            <person name="Howarth C."/>
            <person name="Jen D."/>
            <person name="Larson L."/>
            <person name="Mehta T."/>
            <person name="Neiman D."/>
            <person name="Pearson M."/>
            <person name="Roberts A."/>
            <person name="Saif S."/>
            <person name="Shea T."/>
            <person name="Shenoy N."/>
            <person name="Sisk P."/>
            <person name="Stolte C."/>
            <person name="Sykes S."/>
            <person name="Walk T."/>
            <person name="White J."/>
            <person name="Yandava C."/>
            <person name="Haas B."/>
            <person name="Nusbaum C."/>
            <person name="Birren B."/>
        </authorList>
    </citation>
    <scope>NUCLEOTIDE SEQUENCE</scope>
    <source>
        <strain evidence="1">R3-111a-1</strain>
    </source>
</reference>
<gene>
    <name evidence="2" type="primary">20347317</name>
    <name evidence="1" type="ORF">GGTG_06859</name>
</gene>
<reference evidence="1" key="3">
    <citation type="submission" date="2010-09" db="EMBL/GenBank/DDBJ databases">
        <title>Annotation of Gaeumannomyces graminis var. tritici R3-111a-1.</title>
        <authorList>
            <consortium name="The Broad Institute Genome Sequencing Platform"/>
            <person name="Ma L.-J."/>
            <person name="Dead R."/>
            <person name="Young S.K."/>
            <person name="Zeng Q."/>
            <person name="Gargeya S."/>
            <person name="Fitzgerald M."/>
            <person name="Haas B."/>
            <person name="Abouelleil A."/>
            <person name="Alvarado L."/>
            <person name="Arachchi H.M."/>
            <person name="Berlin A."/>
            <person name="Brown A."/>
            <person name="Chapman S.B."/>
            <person name="Chen Z."/>
            <person name="Dunbar C."/>
            <person name="Freedman E."/>
            <person name="Gearin G."/>
            <person name="Gellesch M."/>
            <person name="Goldberg J."/>
            <person name="Griggs A."/>
            <person name="Gujja S."/>
            <person name="Heiman D."/>
            <person name="Howarth C."/>
            <person name="Larson L."/>
            <person name="Lui A."/>
            <person name="MacDonald P.J.P."/>
            <person name="Mehta T."/>
            <person name="Montmayeur A."/>
            <person name="Murphy C."/>
            <person name="Neiman D."/>
            <person name="Pearson M."/>
            <person name="Priest M."/>
            <person name="Roberts A."/>
            <person name="Saif S."/>
            <person name="Shea T."/>
            <person name="Shenoy N."/>
            <person name="Sisk P."/>
            <person name="Stolte C."/>
            <person name="Sykes S."/>
            <person name="Yandava C."/>
            <person name="Wortman J."/>
            <person name="Nusbaum C."/>
            <person name="Birren B."/>
        </authorList>
    </citation>
    <scope>NUCLEOTIDE SEQUENCE</scope>
    <source>
        <strain evidence="1">R3-111a-1</strain>
    </source>
</reference>
<dbReference type="AlphaFoldDB" id="J3P012"/>
<keyword evidence="3" id="KW-1185">Reference proteome</keyword>
<name>J3P012_GAET3</name>
<dbReference type="RefSeq" id="XP_009222945.1">
    <property type="nucleotide sequence ID" value="XM_009224681.1"/>
</dbReference>
<reference evidence="3" key="1">
    <citation type="submission" date="2010-07" db="EMBL/GenBank/DDBJ databases">
        <title>The genome sequence of Gaeumannomyces graminis var. tritici strain R3-111a-1.</title>
        <authorList>
            <consortium name="The Broad Institute Genome Sequencing Platform"/>
            <person name="Ma L.-J."/>
            <person name="Dead R."/>
            <person name="Young S."/>
            <person name="Zeng Q."/>
            <person name="Koehrsen M."/>
            <person name="Alvarado L."/>
            <person name="Berlin A."/>
            <person name="Chapman S.B."/>
            <person name="Chen Z."/>
            <person name="Freedman E."/>
            <person name="Gellesch M."/>
            <person name="Goldberg J."/>
            <person name="Griggs A."/>
            <person name="Gujja S."/>
            <person name="Heilman E.R."/>
            <person name="Heiman D."/>
            <person name="Hepburn T."/>
            <person name="Howarth C."/>
            <person name="Jen D."/>
            <person name="Larson L."/>
            <person name="Mehta T."/>
            <person name="Neiman D."/>
            <person name="Pearson M."/>
            <person name="Roberts A."/>
            <person name="Saif S."/>
            <person name="Shea T."/>
            <person name="Shenoy N."/>
            <person name="Sisk P."/>
            <person name="Stolte C."/>
            <person name="Sykes S."/>
            <person name="Walk T."/>
            <person name="White J."/>
            <person name="Yandava C."/>
            <person name="Haas B."/>
            <person name="Nusbaum C."/>
            <person name="Birren B."/>
        </authorList>
    </citation>
    <scope>NUCLEOTIDE SEQUENCE [LARGE SCALE GENOMIC DNA]</scope>
    <source>
        <strain evidence="3">R3-111a-1</strain>
    </source>
</reference>
<evidence type="ECO:0000313" key="2">
    <source>
        <dbReference type="EnsemblFungi" id="EJT76945"/>
    </source>
</evidence>
<dbReference type="EnsemblFungi" id="EJT76945">
    <property type="protein sequence ID" value="EJT76945"/>
    <property type="gene ID" value="GGTG_06859"/>
</dbReference>
<reference evidence="2" key="4">
    <citation type="journal article" date="2015" name="G3 (Bethesda)">
        <title>Genome sequences of three phytopathogenic species of the Magnaporthaceae family of fungi.</title>
        <authorList>
            <person name="Okagaki L.H."/>
            <person name="Nunes C.C."/>
            <person name="Sailsbery J."/>
            <person name="Clay B."/>
            <person name="Brown D."/>
            <person name="John T."/>
            <person name="Oh Y."/>
            <person name="Young N."/>
            <person name="Fitzgerald M."/>
            <person name="Haas B.J."/>
            <person name="Zeng Q."/>
            <person name="Young S."/>
            <person name="Adiconis X."/>
            <person name="Fan L."/>
            <person name="Levin J.Z."/>
            <person name="Mitchell T.K."/>
            <person name="Okubara P.A."/>
            <person name="Farman M.L."/>
            <person name="Kohn L.M."/>
            <person name="Birren B."/>
            <person name="Ma L.-J."/>
            <person name="Dean R.A."/>
        </authorList>
    </citation>
    <scope>NUCLEOTIDE SEQUENCE</scope>
    <source>
        <strain evidence="2">R3-111a-1</strain>
    </source>
</reference>
<proteinExistence type="predicted"/>
<accession>J3P012</accession>
<dbReference type="EMBL" id="GL385397">
    <property type="protein sequence ID" value="EJT76945.1"/>
    <property type="molecule type" value="Genomic_DNA"/>
</dbReference>
<evidence type="ECO:0000313" key="3">
    <source>
        <dbReference type="Proteomes" id="UP000006039"/>
    </source>
</evidence>
<sequence>MMAGAVGDANLALPYELGLRWKALLDPGGSRMKTAVLASLDGSAGSVRGGLGGKADHRSEALRSLRQGGQGTEKAFQSSKDISVIIQAVHSNHSGSSKHLPIGATPRDTLSRASSLLLPSLSILGYIAFVRHAIPKHRLFTQSLDYYYYGSHSAAGVRSIHHLGESGARIPGRQEAPIHPVPGAATSEPPMRLLHQMLQPSLQQI</sequence>
<dbReference type="VEuPathDB" id="FungiDB:GGTG_06859"/>
<evidence type="ECO:0000313" key="1">
    <source>
        <dbReference type="EMBL" id="EJT76945.1"/>
    </source>
</evidence>
<dbReference type="Proteomes" id="UP000006039">
    <property type="component" value="Unassembled WGS sequence"/>
</dbReference>
<dbReference type="HOGENOM" id="CLU_1337580_0_0_1"/>
<dbReference type="GeneID" id="20347317"/>
<protein>
    <submittedName>
        <fullName evidence="1 2">Uncharacterized protein</fullName>
    </submittedName>
</protein>
<organism evidence="1">
    <name type="scientific">Gaeumannomyces tritici (strain R3-111a-1)</name>
    <name type="common">Wheat and barley take-all root rot fungus</name>
    <name type="synonym">Gaeumannomyces graminis var. tritici</name>
    <dbReference type="NCBI Taxonomy" id="644352"/>
    <lineage>
        <taxon>Eukaryota</taxon>
        <taxon>Fungi</taxon>
        <taxon>Dikarya</taxon>
        <taxon>Ascomycota</taxon>
        <taxon>Pezizomycotina</taxon>
        <taxon>Sordariomycetes</taxon>
        <taxon>Sordariomycetidae</taxon>
        <taxon>Magnaporthales</taxon>
        <taxon>Magnaporthaceae</taxon>
        <taxon>Gaeumannomyces</taxon>
    </lineage>
</organism>
<reference evidence="2" key="5">
    <citation type="submission" date="2018-04" db="UniProtKB">
        <authorList>
            <consortium name="EnsemblFungi"/>
        </authorList>
    </citation>
    <scope>IDENTIFICATION</scope>
    <source>
        <strain evidence="2">R3-111a-1</strain>
    </source>
</reference>